<dbReference type="EMBL" id="CP001108">
    <property type="protein sequence ID" value="ACF45723.1"/>
    <property type="molecule type" value="Genomic_DNA"/>
</dbReference>
<dbReference type="HOGENOM" id="CLU_107144_1_0_10"/>
<dbReference type="GO" id="GO:0003700">
    <property type="term" value="F:DNA-binding transcription factor activity"/>
    <property type="evidence" value="ECO:0007669"/>
    <property type="project" value="TreeGrafter"/>
</dbReference>
<proteinExistence type="predicted"/>
<dbReference type="PANTHER" id="PTHR33221">
    <property type="entry name" value="WINGED HELIX-TURN-HELIX TRANSCRIPTIONAL REGULATOR, RRF2 FAMILY"/>
    <property type="match status" value="1"/>
</dbReference>
<dbReference type="GO" id="GO:0005829">
    <property type="term" value="C:cytosol"/>
    <property type="evidence" value="ECO:0007669"/>
    <property type="project" value="TreeGrafter"/>
</dbReference>
<dbReference type="KEGG" id="paa:Paes_0676"/>
<dbReference type="GO" id="GO:0003677">
    <property type="term" value="F:DNA binding"/>
    <property type="evidence" value="ECO:0007669"/>
    <property type="project" value="UniProtKB-KW"/>
</dbReference>
<evidence type="ECO:0000256" key="1">
    <source>
        <dbReference type="ARBA" id="ARBA00023125"/>
    </source>
</evidence>
<reference evidence="2" key="1">
    <citation type="submission" date="2008-06" db="EMBL/GenBank/DDBJ databases">
        <title>Complete sequence of chromosome of Prosthecochloris aestuarii DSM 271.</title>
        <authorList>
            <consortium name="US DOE Joint Genome Institute"/>
            <person name="Lucas S."/>
            <person name="Copeland A."/>
            <person name="Lapidus A."/>
            <person name="Glavina del Rio T."/>
            <person name="Dalin E."/>
            <person name="Tice H."/>
            <person name="Bruce D."/>
            <person name="Goodwin L."/>
            <person name="Pitluck S."/>
            <person name="Schmutz J."/>
            <person name="Larimer F."/>
            <person name="Land M."/>
            <person name="Hauser L."/>
            <person name="Kyrpides N."/>
            <person name="Anderson I."/>
            <person name="Liu Z."/>
            <person name="Li T."/>
            <person name="Zhao F."/>
            <person name="Overmann J."/>
            <person name="Bryant D.A."/>
            <person name="Richardson P."/>
        </authorList>
    </citation>
    <scope>NUCLEOTIDE SEQUENCE [LARGE SCALE GENOMIC DNA]</scope>
    <source>
        <strain evidence="2">DSM 271</strain>
    </source>
</reference>
<keyword evidence="1" id="KW-0238">DNA-binding</keyword>
<dbReference type="STRING" id="290512.Paes_0676"/>
<accession>B4S6G8</accession>
<sequence>MLKVSRKFEYGLHAIIYLAGKSDDEIVTVKEMAAEIGFSQEFMAKALQKLKRAGLALSVQGVKGGYKLGKPAAEITVADVGRATEGEPHLMRCSSEEGSCEIVRSCPHRGYMFSLEKRIQGLMAETTVMALLQRHEG</sequence>
<dbReference type="PANTHER" id="PTHR33221:SF5">
    <property type="entry name" value="HTH-TYPE TRANSCRIPTIONAL REGULATOR ISCR"/>
    <property type="match status" value="1"/>
</dbReference>
<dbReference type="Proteomes" id="UP000002725">
    <property type="component" value="Chromosome"/>
</dbReference>
<evidence type="ECO:0000313" key="3">
    <source>
        <dbReference type="Proteomes" id="UP000002725"/>
    </source>
</evidence>
<dbReference type="InterPro" id="IPR036388">
    <property type="entry name" value="WH-like_DNA-bd_sf"/>
</dbReference>
<name>B4S6G8_PROA2</name>
<dbReference type="Pfam" id="PF02082">
    <property type="entry name" value="Rrf2"/>
    <property type="match status" value="1"/>
</dbReference>
<dbReference type="AlphaFoldDB" id="B4S6G8"/>
<dbReference type="InterPro" id="IPR030489">
    <property type="entry name" value="TR_Rrf2-type_CS"/>
</dbReference>
<dbReference type="InterPro" id="IPR000944">
    <property type="entry name" value="Tscrpt_reg_Rrf2"/>
</dbReference>
<dbReference type="NCBIfam" id="TIGR00738">
    <property type="entry name" value="rrf2_super"/>
    <property type="match status" value="1"/>
</dbReference>
<protein>
    <submittedName>
        <fullName evidence="2">Transcriptional regulator, BadM/Rrf2 family</fullName>
    </submittedName>
</protein>
<gene>
    <name evidence="2" type="ordered locus">Paes_0676</name>
</gene>
<keyword evidence="3" id="KW-1185">Reference proteome</keyword>
<dbReference type="eggNOG" id="COG1959">
    <property type="taxonomic scope" value="Bacteria"/>
</dbReference>
<dbReference type="SUPFAM" id="SSF46785">
    <property type="entry name" value="Winged helix' DNA-binding domain"/>
    <property type="match status" value="1"/>
</dbReference>
<dbReference type="RefSeq" id="WP_012505260.1">
    <property type="nucleotide sequence ID" value="NC_011059.1"/>
</dbReference>
<dbReference type="InterPro" id="IPR036390">
    <property type="entry name" value="WH_DNA-bd_sf"/>
</dbReference>
<dbReference type="PROSITE" id="PS51197">
    <property type="entry name" value="HTH_RRF2_2"/>
    <property type="match status" value="1"/>
</dbReference>
<evidence type="ECO:0000313" key="2">
    <source>
        <dbReference type="EMBL" id="ACF45723.1"/>
    </source>
</evidence>
<dbReference type="Gene3D" id="1.10.10.10">
    <property type="entry name" value="Winged helix-like DNA-binding domain superfamily/Winged helix DNA-binding domain"/>
    <property type="match status" value="1"/>
</dbReference>
<organism evidence="2 3">
    <name type="scientific">Prosthecochloris aestuarii (strain DSM 271 / SK 413)</name>
    <dbReference type="NCBI Taxonomy" id="290512"/>
    <lineage>
        <taxon>Bacteria</taxon>
        <taxon>Pseudomonadati</taxon>
        <taxon>Chlorobiota</taxon>
        <taxon>Chlorobiia</taxon>
        <taxon>Chlorobiales</taxon>
        <taxon>Chlorobiaceae</taxon>
        <taxon>Prosthecochloris</taxon>
    </lineage>
</organism>
<dbReference type="PROSITE" id="PS01332">
    <property type="entry name" value="HTH_RRF2_1"/>
    <property type="match status" value="1"/>
</dbReference>